<evidence type="ECO:0000313" key="1">
    <source>
        <dbReference type="EMBL" id="VDD78414.1"/>
    </source>
</evidence>
<sequence>MRVCFLPMSTDFDACVARTKQGISSSKKSTSSISKDMLKCLKSTKCFAFFKPRRQCSILPSFMRRGISMKRLESVVTAEILSVRCQFTSYTSHFNTAQTLHPAMSHELTFWSPTIVVVVTASTISSRTGNTEQNLSILHAILAKLRGATQLESVTAFVPTTAQDLDKHCYTTGSFFSAITTDKNGYLTPDTHNWQAAKQQRVTGGTRVCLTHLVLEARYNLEKECVLLTGGNLDTSHVTLTFGHDDFPPVVAVSPWQRRSADSRYCQSWCSLVLLKYLTTQPELSLLWT</sequence>
<dbReference type="WBParaSite" id="MCOS_0000441601-mRNA-1">
    <property type="protein sequence ID" value="MCOS_0000441601-mRNA-1"/>
    <property type="gene ID" value="MCOS_0000441601"/>
</dbReference>
<keyword evidence="2" id="KW-1185">Reference proteome</keyword>
<reference evidence="3" key="1">
    <citation type="submission" date="2017-02" db="UniProtKB">
        <authorList>
            <consortium name="WormBaseParasite"/>
        </authorList>
    </citation>
    <scope>IDENTIFICATION</scope>
</reference>
<proteinExistence type="predicted"/>
<accession>A0A0R3UBW8</accession>
<evidence type="ECO:0000313" key="2">
    <source>
        <dbReference type="Proteomes" id="UP000267029"/>
    </source>
</evidence>
<evidence type="ECO:0000313" key="3">
    <source>
        <dbReference type="WBParaSite" id="MCOS_0000441601-mRNA-1"/>
    </source>
</evidence>
<dbReference type="EMBL" id="UXSR01001626">
    <property type="protein sequence ID" value="VDD78414.1"/>
    <property type="molecule type" value="Genomic_DNA"/>
</dbReference>
<protein>
    <submittedName>
        <fullName evidence="1 3">Uncharacterized protein</fullName>
    </submittedName>
</protein>
<dbReference type="Proteomes" id="UP000267029">
    <property type="component" value="Unassembled WGS sequence"/>
</dbReference>
<name>A0A0R3UBW8_MESCO</name>
<reference evidence="1 2" key="2">
    <citation type="submission" date="2018-10" db="EMBL/GenBank/DDBJ databases">
        <authorList>
            <consortium name="Pathogen Informatics"/>
        </authorList>
    </citation>
    <scope>NUCLEOTIDE SEQUENCE [LARGE SCALE GENOMIC DNA]</scope>
</reference>
<gene>
    <name evidence="1" type="ORF">MCOS_LOCUS4417</name>
</gene>
<organism evidence="3">
    <name type="scientific">Mesocestoides corti</name>
    <name type="common">Flatworm</name>
    <dbReference type="NCBI Taxonomy" id="53468"/>
    <lineage>
        <taxon>Eukaryota</taxon>
        <taxon>Metazoa</taxon>
        <taxon>Spiralia</taxon>
        <taxon>Lophotrochozoa</taxon>
        <taxon>Platyhelminthes</taxon>
        <taxon>Cestoda</taxon>
        <taxon>Eucestoda</taxon>
        <taxon>Cyclophyllidea</taxon>
        <taxon>Mesocestoididae</taxon>
        <taxon>Mesocestoides</taxon>
    </lineage>
</organism>
<dbReference type="AlphaFoldDB" id="A0A0R3UBW8"/>